<dbReference type="EMBL" id="LT981265">
    <property type="protein sequence ID" value="SPC34954.1"/>
    <property type="molecule type" value="Genomic_DNA"/>
</dbReference>
<evidence type="ECO:0000259" key="1">
    <source>
        <dbReference type="Pfam" id="PF22090"/>
    </source>
</evidence>
<gene>
    <name evidence="2" type="ORF">NCAV_1791</name>
</gene>
<accession>A0A2K5ATL3</accession>
<sequence>MDILDTKVLYEYLSREAGNGSLQELDPMIYRRIADMLNALKGYGYEGIDAKVRDALASMLSDIARLMLRIRLEKVRGSDPIDYSKLTEEELYIALAERELRLRYNLLLSSVLNGRSKVIEAIVKKAASTLVLVRFIKQVDAFIGKDDARYGPFEAEDVAMIPFRDAIDLVRQGKAIELPMVEY</sequence>
<keyword evidence="3" id="KW-1185">Reference proteome</keyword>
<organism evidence="2 3">
    <name type="scientific">Candidatus Nitrosocaldus cavascurensis</name>
    <dbReference type="NCBI Taxonomy" id="2058097"/>
    <lineage>
        <taxon>Archaea</taxon>
        <taxon>Nitrososphaerota</taxon>
        <taxon>Nitrososphaeria</taxon>
        <taxon>Candidatus Nitrosocaldales</taxon>
        <taxon>Candidatus Nitrosocaldaceae</taxon>
        <taxon>Candidatus Nitrosocaldus</taxon>
    </lineage>
</organism>
<evidence type="ECO:0000313" key="2">
    <source>
        <dbReference type="EMBL" id="SPC34954.1"/>
    </source>
</evidence>
<dbReference type="GeneID" id="41595759"/>
<dbReference type="Proteomes" id="UP000236248">
    <property type="component" value="Chromosome NCAV"/>
</dbReference>
<dbReference type="Pfam" id="PF22090">
    <property type="entry name" value="Gins51_C"/>
    <property type="match status" value="1"/>
</dbReference>
<feature type="domain" description="Gins51 C-terminal" evidence="1">
    <location>
        <begin position="131"/>
        <end position="177"/>
    </location>
</feature>
<name>A0A2K5ATL3_9ARCH</name>
<protein>
    <submittedName>
        <fullName evidence="2">Putative DNA replication initiation complex subunit, GINS15 family protein</fullName>
    </submittedName>
</protein>
<dbReference type="RefSeq" id="WP_103286498.1">
    <property type="nucleotide sequence ID" value="NZ_LT981265.1"/>
</dbReference>
<dbReference type="AlphaFoldDB" id="A0A2K5ATL3"/>
<evidence type="ECO:0000313" key="3">
    <source>
        <dbReference type="Proteomes" id="UP000236248"/>
    </source>
</evidence>
<reference evidence="3" key="1">
    <citation type="submission" date="2018-01" db="EMBL/GenBank/DDBJ databases">
        <authorList>
            <person name="Kerou L M."/>
        </authorList>
    </citation>
    <scope>NUCLEOTIDE SEQUENCE [LARGE SCALE GENOMIC DNA]</scope>
    <source>
        <strain evidence="3">SCU2</strain>
    </source>
</reference>
<dbReference type="Gene3D" id="3.40.5.50">
    <property type="match status" value="1"/>
</dbReference>
<dbReference type="InterPro" id="IPR054314">
    <property type="entry name" value="Gins51_C"/>
</dbReference>
<proteinExistence type="predicted"/>
<dbReference type="KEGG" id="ncv:NCAV_1791"/>